<dbReference type="Gene3D" id="3.90.1720.10">
    <property type="entry name" value="endopeptidase domain like (from Nostoc punctiforme)"/>
    <property type="match status" value="1"/>
</dbReference>
<protein>
    <recommendedName>
        <fullName evidence="3">Permuted papain-like amidase enzyme, YaeF/YiiX, C92 family</fullName>
    </recommendedName>
</protein>
<organism evidence="1 2">
    <name type="scientific">Proteiniclasticum ruminis</name>
    <dbReference type="NCBI Taxonomy" id="398199"/>
    <lineage>
        <taxon>Bacteria</taxon>
        <taxon>Bacillati</taxon>
        <taxon>Bacillota</taxon>
        <taxon>Clostridia</taxon>
        <taxon>Eubacteriales</taxon>
        <taxon>Clostridiaceae</taxon>
        <taxon>Proteiniclasticum</taxon>
    </lineage>
</organism>
<dbReference type="AlphaFoldDB" id="A0A1G8KMH2"/>
<sequence length="194" mass="22519">MEKKYIYLVFTKTGTWLSRAIATFSDMKYVHASISFDETFTKMYSFGRKNPNNPFSGGFVEENLKGGVYKKFTDARCLIYKVKVTPLQYDSLKHELSKFQNEAEKYHYNLLGLLGAKFGIPLKRKHHYFCSQFVSEILINSKVYDIDKEPELIAPDDLYSMENLELLYEGVITLYEHQPEPINMPQVLKSPALT</sequence>
<reference evidence="1 2" key="1">
    <citation type="submission" date="2016-10" db="EMBL/GenBank/DDBJ databases">
        <authorList>
            <person name="de Groot N.N."/>
        </authorList>
    </citation>
    <scope>NUCLEOTIDE SEQUENCE [LARGE SCALE GENOMIC DNA]</scope>
    <source>
        <strain evidence="1 2">CGMCC 1.5058</strain>
    </source>
</reference>
<dbReference type="Proteomes" id="UP000183255">
    <property type="component" value="Unassembled WGS sequence"/>
</dbReference>
<evidence type="ECO:0008006" key="3">
    <source>
        <dbReference type="Google" id="ProtNLM"/>
    </source>
</evidence>
<evidence type="ECO:0000313" key="2">
    <source>
        <dbReference type="Proteomes" id="UP000183255"/>
    </source>
</evidence>
<accession>A0A1G8KMH2</accession>
<dbReference type="InterPro" id="IPR038765">
    <property type="entry name" value="Papain-like_cys_pep_sf"/>
</dbReference>
<gene>
    <name evidence="1" type="ORF">SAMN05421804_102364</name>
</gene>
<name>A0A1G8KMH2_9CLOT</name>
<dbReference type="RefSeq" id="WP_031577907.1">
    <property type="nucleotide sequence ID" value="NZ_FNDZ01000002.1"/>
</dbReference>
<dbReference type="EMBL" id="FNDZ01000002">
    <property type="protein sequence ID" value="SDI44576.1"/>
    <property type="molecule type" value="Genomic_DNA"/>
</dbReference>
<evidence type="ECO:0000313" key="1">
    <source>
        <dbReference type="EMBL" id="SDI44576.1"/>
    </source>
</evidence>
<dbReference type="SUPFAM" id="SSF54001">
    <property type="entry name" value="Cysteine proteinases"/>
    <property type="match status" value="1"/>
</dbReference>
<proteinExistence type="predicted"/>